<dbReference type="Proteomes" id="UP000887575">
    <property type="component" value="Unassembled WGS sequence"/>
</dbReference>
<evidence type="ECO:0000313" key="3">
    <source>
        <dbReference type="WBParaSite" id="MBELARI_LOCUS2376"/>
    </source>
</evidence>
<accession>A0AAF3F654</accession>
<dbReference type="WBParaSite" id="MBELARI_LOCUS4030">
    <property type="protein sequence ID" value="MBELARI_LOCUS4030"/>
    <property type="gene ID" value="MBELARI_LOCUS4030"/>
</dbReference>
<dbReference type="WBParaSite" id="MBELARI_LOCUS2376">
    <property type="protein sequence ID" value="MBELARI_LOCUS2376"/>
    <property type="gene ID" value="MBELARI_LOCUS2376"/>
</dbReference>
<sequence length="73" mass="8352">MKSILLFFTISLISTTFSYPTYQEKWEIPDFTGASDCLVDESCGRLGRCCWNTCQRIEKPECGPNATRMFGKK</sequence>
<name>A0AAF3F654_9BILA</name>
<protein>
    <submittedName>
        <fullName evidence="3 4">Uncharacterized protein</fullName>
    </submittedName>
</protein>
<evidence type="ECO:0000256" key="1">
    <source>
        <dbReference type="SAM" id="SignalP"/>
    </source>
</evidence>
<reference evidence="3 4" key="1">
    <citation type="submission" date="2024-02" db="UniProtKB">
        <authorList>
            <consortium name="WormBaseParasite"/>
        </authorList>
    </citation>
    <scope>IDENTIFICATION</scope>
</reference>
<keyword evidence="1" id="KW-0732">Signal</keyword>
<evidence type="ECO:0000313" key="4">
    <source>
        <dbReference type="WBParaSite" id="MBELARI_LOCUS4030"/>
    </source>
</evidence>
<feature type="signal peptide" evidence="1">
    <location>
        <begin position="1"/>
        <end position="18"/>
    </location>
</feature>
<proteinExistence type="predicted"/>
<dbReference type="AlphaFoldDB" id="A0AAF3F654"/>
<feature type="chain" id="PRO_5041856410" evidence="1">
    <location>
        <begin position="19"/>
        <end position="73"/>
    </location>
</feature>
<keyword evidence="2" id="KW-1185">Reference proteome</keyword>
<organism evidence="2 3">
    <name type="scientific">Mesorhabditis belari</name>
    <dbReference type="NCBI Taxonomy" id="2138241"/>
    <lineage>
        <taxon>Eukaryota</taxon>
        <taxon>Metazoa</taxon>
        <taxon>Ecdysozoa</taxon>
        <taxon>Nematoda</taxon>
        <taxon>Chromadorea</taxon>
        <taxon>Rhabditida</taxon>
        <taxon>Rhabditina</taxon>
        <taxon>Rhabditomorpha</taxon>
        <taxon>Rhabditoidea</taxon>
        <taxon>Rhabditidae</taxon>
        <taxon>Mesorhabditinae</taxon>
        <taxon>Mesorhabditis</taxon>
    </lineage>
</organism>
<evidence type="ECO:0000313" key="2">
    <source>
        <dbReference type="Proteomes" id="UP000887575"/>
    </source>
</evidence>